<proteinExistence type="predicted"/>
<reference evidence="1 2" key="1">
    <citation type="submission" date="2024-07" db="EMBL/GenBank/DDBJ databases">
        <title>Genomic Encyclopedia of Type Strains, Phase V (KMG-V): Genome sequencing to study the core and pangenomes of soil and plant-associated prokaryotes.</title>
        <authorList>
            <person name="Whitman W."/>
        </authorList>
    </citation>
    <scope>NUCLEOTIDE SEQUENCE [LARGE SCALE GENOMIC DNA]</scope>
    <source>
        <strain evidence="1 2">USDA 415</strain>
    </source>
</reference>
<protein>
    <recommendedName>
        <fullName evidence="3">Phage coat protein</fullName>
    </recommendedName>
</protein>
<name>A0ABV4F068_BRAEL</name>
<keyword evidence="2" id="KW-1185">Reference proteome</keyword>
<accession>A0ABV4F068</accession>
<evidence type="ECO:0008006" key="3">
    <source>
        <dbReference type="Google" id="ProtNLM"/>
    </source>
</evidence>
<dbReference type="InterPro" id="IPR045404">
    <property type="entry name" value="Gp13-like"/>
</dbReference>
<dbReference type="RefSeq" id="WP_253623454.1">
    <property type="nucleotide sequence ID" value="NZ_CP126004.1"/>
</dbReference>
<dbReference type="Pfam" id="PF20036">
    <property type="entry name" value="Gp13-like"/>
    <property type="match status" value="1"/>
</dbReference>
<evidence type="ECO:0000313" key="1">
    <source>
        <dbReference type="EMBL" id="MEY9316823.1"/>
    </source>
</evidence>
<evidence type="ECO:0000313" key="2">
    <source>
        <dbReference type="Proteomes" id="UP001565471"/>
    </source>
</evidence>
<dbReference type="EMBL" id="JBGBZA010000002">
    <property type="protein sequence ID" value="MEY9316823.1"/>
    <property type="molecule type" value="Genomic_DNA"/>
</dbReference>
<organism evidence="1 2">
    <name type="scientific">Bradyrhizobium elkanii</name>
    <dbReference type="NCBI Taxonomy" id="29448"/>
    <lineage>
        <taxon>Bacteria</taxon>
        <taxon>Pseudomonadati</taxon>
        <taxon>Pseudomonadota</taxon>
        <taxon>Alphaproteobacteria</taxon>
        <taxon>Hyphomicrobiales</taxon>
        <taxon>Nitrobacteraceae</taxon>
        <taxon>Bradyrhizobium</taxon>
    </lineage>
</organism>
<dbReference type="Proteomes" id="UP001565471">
    <property type="component" value="Unassembled WGS sequence"/>
</dbReference>
<gene>
    <name evidence="1" type="ORF">ABIF29_003622</name>
</gene>
<sequence>MTETRLADMIVPTKFNKYVQTLSTQKSELFTSGIITDLTSVIDSEIEGKTVNMPFFNDLDASDSEQVLDDSTDLTVGKMTTGQDVAVKLLRGKAFGTSDLAADLSGADPIDAIANRFADWWNKRMQTALLSTLSGAMGAASMAANVNDISGLTGGAQYFDADSFIDSAFLLGDEQGGLTGVAVHSLTLKAMVKADLIDFVPDSQGKLTIPTYLGKSVLVDDSMPVSGAGATRIFTTYIFGPGAIGFGEKSPKVPVEVERQALKGMGQEYIVNRRQWVMHPRGVKWLGGTQAGVTPSNVELATATNWQRVYDAKLVRIVAFKHMLAS</sequence>
<comment type="caution">
    <text evidence="1">The sequence shown here is derived from an EMBL/GenBank/DDBJ whole genome shotgun (WGS) entry which is preliminary data.</text>
</comment>